<dbReference type="Pfam" id="PF25440">
    <property type="entry name" value="Beta-prop_RIC1_2nd"/>
    <property type="match status" value="1"/>
</dbReference>
<evidence type="ECO:0000256" key="3">
    <source>
        <dbReference type="SAM" id="MobiDB-lite"/>
    </source>
</evidence>
<reference evidence="5" key="1">
    <citation type="journal article" date="2014" name="Genome Announc.">
        <title>Draft genome sequence of Rhodosporidium toruloides CECT1137, an oleaginous yeast of biotechnological interest.</title>
        <authorList>
            <person name="Morin N."/>
            <person name="Calcas X."/>
            <person name="Devillers H."/>
            <person name="Durrens P."/>
            <person name="Sherman D.J."/>
            <person name="Nicaud J.-M."/>
            <person name="Neuveglise C."/>
        </authorList>
    </citation>
    <scope>NUCLEOTIDE SEQUENCE</scope>
    <source>
        <strain evidence="5">CECT1137</strain>
    </source>
</reference>
<evidence type="ECO:0000313" key="5">
    <source>
        <dbReference type="EMBL" id="CDR36603.1"/>
    </source>
</evidence>
<dbReference type="InterPro" id="IPR040096">
    <property type="entry name" value="Ric1"/>
</dbReference>
<feature type="compositionally biased region" description="Polar residues" evidence="3">
    <location>
        <begin position="1160"/>
        <end position="1175"/>
    </location>
</feature>
<dbReference type="OrthoDB" id="67540at2759"/>
<feature type="compositionally biased region" description="Polar residues" evidence="3">
    <location>
        <begin position="8"/>
        <end position="18"/>
    </location>
</feature>
<feature type="region of interest" description="Disordered" evidence="3">
    <location>
        <begin position="232"/>
        <end position="253"/>
    </location>
</feature>
<evidence type="ECO:0000256" key="1">
    <source>
        <dbReference type="ARBA" id="ARBA00004370"/>
    </source>
</evidence>
<dbReference type="AlphaFoldDB" id="A0A061AGA3"/>
<dbReference type="GO" id="GO:0006886">
    <property type="term" value="P:intracellular protein transport"/>
    <property type="evidence" value="ECO:0007669"/>
    <property type="project" value="InterPro"/>
</dbReference>
<comment type="subcellular location">
    <subcellularLocation>
        <location evidence="1">Membrane</location>
    </subcellularLocation>
</comment>
<evidence type="ECO:0000256" key="2">
    <source>
        <dbReference type="ARBA" id="ARBA00023136"/>
    </source>
</evidence>
<dbReference type="GO" id="GO:0005829">
    <property type="term" value="C:cytosol"/>
    <property type="evidence" value="ECO:0007669"/>
    <property type="project" value="TreeGrafter"/>
</dbReference>
<protein>
    <submittedName>
        <fullName evidence="5">RHTO0S02e04346g1_1</fullName>
    </submittedName>
</protein>
<name>A0A061AGA3_RHOTO</name>
<feature type="domain" description="RIC1 C-terminal alpha solenoid region" evidence="4">
    <location>
        <begin position="959"/>
        <end position="1132"/>
    </location>
</feature>
<organism evidence="5">
    <name type="scientific">Rhodotorula toruloides</name>
    <name type="common">Yeast</name>
    <name type="synonym">Rhodosporidium toruloides</name>
    <dbReference type="NCBI Taxonomy" id="5286"/>
    <lineage>
        <taxon>Eukaryota</taxon>
        <taxon>Fungi</taxon>
        <taxon>Dikarya</taxon>
        <taxon>Basidiomycota</taxon>
        <taxon>Pucciniomycotina</taxon>
        <taxon>Microbotryomycetes</taxon>
        <taxon>Sporidiobolales</taxon>
        <taxon>Sporidiobolaceae</taxon>
        <taxon>Rhodotorula</taxon>
    </lineage>
</organism>
<gene>
    <name evidence="5" type="ORF">RHTO0S_02e04346g</name>
</gene>
<dbReference type="InterPro" id="IPR015943">
    <property type="entry name" value="WD40/YVTN_repeat-like_dom_sf"/>
</dbReference>
<feature type="region of interest" description="Disordered" evidence="3">
    <location>
        <begin position="1"/>
        <end position="49"/>
    </location>
</feature>
<feature type="compositionally biased region" description="Gly residues" evidence="3">
    <location>
        <begin position="1206"/>
        <end position="1215"/>
    </location>
</feature>
<dbReference type="EMBL" id="LK052937">
    <property type="protein sequence ID" value="CDR36603.1"/>
    <property type="molecule type" value="Genomic_DNA"/>
</dbReference>
<accession>A0A061AGA3</accession>
<evidence type="ECO:0000259" key="4">
    <source>
        <dbReference type="Pfam" id="PF07064"/>
    </source>
</evidence>
<dbReference type="SUPFAM" id="SSF82171">
    <property type="entry name" value="DPP6 N-terminal domain-like"/>
    <property type="match status" value="1"/>
</dbReference>
<keyword evidence="2" id="KW-0472">Membrane</keyword>
<dbReference type="InterPro" id="IPR009771">
    <property type="entry name" value="RIC1_C"/>
</dbReference>
<dbReference type="Gene3D" id="2.130.10.10">
    <property type="entry name" value="YVTN repeat-like/Quinoprotein amine dehydrogenase"/>
    <property type="match status" value="1"/>
</dbReference>
<dbReference type="GO" id="GO:0000139">
    <property type="term" value="C:Golgi membrane"/>
    <property type="evidence" value="ECO:0007669"/>
    <property type="project" value="TreeGrafter"/>
</dbReference>
<dbReference type="GO" id="GO:0042147">
    <property type="term" value="P:retrograde transport, endosome to Golgi"/>
    <property type="evidence" value="ECO:0007669"/>
    <property type="project" value="TreeGrafter"/>
</dbReference>
<feature type="region of interest" description="Disordered" evidence="3">
    <location>
        <begin position="1160"/>
        <end position="1215"/>
    </location>
</feature>
<dbReference type="PANTHER" id="PTHR22746:SF10">
    <property type="entry name" value="GUANINE NUCLEOTIDE EXCHANGE FACTOR SUBUNIT RIC1"/>
    <property type="match status" value="1"/>
</dbReference>
<dbReference type="GO" id="GO:0034066">
    <property type="term" value="C:Ric1-Rgp1 guanyl-nucleotide exchange factor complex"/>
    <property type="evidence" value="ECO:0007669"/>
    <property type="project" value="InterPro"/>
</dbReference>
<dbReference type="PANTHER" id="PTHR22746">
    <property type="entry name" value="RAB6A-GEF COMPLEX PARTNER PROTEIN 1"/>
    <property type="match status" value="1"/>
</dbReference>
<proteinExistence type="predicted"/>
<dbReference type="Pfam" id="PF07064">
    <property type="entry name" value="RIC1"/>
    <property type="match status" value="1"/>
</dbReference>
<sequence length="1215" mass="132692">MYFPSPLPTTRLSISTSEVPVGPSPSAKTSVYKTPGRPSKGKFKDSLGGVQEEEGEEILSIVRGPEVGDGENAGASPQTLWVALGREEVSVWSIRPKVVLAKLRRTPISLRTHGSNAAVHFHGPSRLVVTTSSGHHLLYSFSPVVTNPNRKGANDVYVLPGGEKAAQAWPKGPGEGQALEGIVLRGEGERGMAIGDGVGCVCVTPSDLLVAVQDPPSLRVIPFPNISSEASASTSRLPTFGRPAPPPVQRRGSGWDSLPAGLAGEGESEAVVLDEWDWLVGRDRKDVSISTLTPLSDSSSASNAAPLPPYRTLSRQSSYASLSSYSLHPPATPRHATTFIMTTSDGRAYIVRWAPPAPSHDAATPLYTPAGASTASLLSPLSPTDESGPNLAANRWTWTGLCFHPAAPGERGSEEWVAAQEKELDKGKGASAVDLNEQMGLVTVGCEDGTIAVYSLEPPPGQVRRSKRSDRFSVPTLSHTSSLRDSLNTTASALATGRVQCLAWTSDGYGLACGWSLGWSVWSVYGRLGSWSVAGSLDGGGYGVEGEKSDSFEDGFMMGVRALFWSPGNTELFVLCPPPVHPKRKPHDEQLFVVPFAKSAVTAAHTPDNTKNAFLQMDDRVLVYRGADQPDMSVINPESDVWQHIKIPAPYIATQYPIRYAVISSDARLIAVAGQRGLTHYNALSGRWKLFEMEKEEEAIKIVGGMAWWGNVLIVGCLEGGQYQLRLFSRDKPLTLADSLEIVPLDSEPLVLSVFDSSLLVYTADNTFHHFLIRHVRGSTPRLRVCGSIGFEGVVADPRKVRGLSWLVPKSQQRFGDPADDLNVATIIFLISGRLVLLRPRRAASEEVKYDLQILADQVEFYWTHLSGIGTLENSLWAWDGHKIRIWLDALTIEKVRVDARRDAYETVKESVGISLDFYPLAVLMDKGIIVGVDQETSLRRSLDFAIFRIITTTHLFIHHILRFHLDRSQPREAVLFASFYQHLVYFAHALEILLHDVLEDEADAQKDTQSNSLVLPRVIDFLDHFDECLQVVVNCARKTEVTRWEFLFDIVGKPRDLFEKCITSGFLKVAASYLLVLHNLEPLEQSSKDTVRLLKTAMDAGEWTLCRELLRFLYSLDRTGAILRTALQESNALPSDYLPAVTGYEPPETDDFRRALALSSSPPTRLSFSASSQGRRSEERAVPPTGRLGGLGVGGLEERGMPSGAEGGGRSRMV</sequence>